<feature type="compositionally biased region" description="Pro residues" evidence="1">
    <location>
        <begin position="419"/>
        <end position="432"/>
    </location>
</feature>
<dbReference type="RefSeq" id="WP_350244723.1">
    <property type="nucleotide sequence ID" value="NZ_CP158299.1"/>
</dbReference>
<proteinExistence type="predicted"/>
<sequence>MSRDLRELAAVALRGTSRAELPAPSGALASALGRVPGDTPEARMLGHAALLGLHARAGAPLLTAAAPPPAPLLAAPRPLPPELAALLSRLVHTDPLLATQALDTVAARRWTLTASQALTLHTQNTDLALPLWRLADARAQATLDLHPLHRQAQKAEEQAAWSATIAALAEQRERDPAQAAQDLTRLWTTQPADRRKELLALVRQDLRPTDRPLLELATSDRSPELQKQARQLLGHLSGPLQDELLTLLPQAVKVSGLLKKKVSFGAFDLPAALGKPRAGQHDDSDLHRLLGALPTPLILKTLRIGWDELSKAARAHHWSLPHELEAPAEPPAQPPDLPSARARLRDLSGQPKVGADLLLEAAQTLARLTDLAAEPVPLQAALAARTLQVIQRGQGGGWQARELALLLRRSLSPGLTIPSPTPLPFELPPRPKQLPTGHTPELWEERQRQAHAHGEELAFQTWRDLTSTLQLRRAWLETLAAQPTP</sequence>
<dbReference type="InterPro" id="IPR043746">
    <property type="entry name" value="DUF5691"/>
</dbReference>
<dbReference type="AlphaFoldDB" id="A0AAU7UE39"/>
<reference evidence="2" key="1">
    <citation type="submission" date="2024-06" db="EMBL/GenBank/DDBJ databases">
        <title>Draft Genome Sequence of Deinococcus sonorensis Type Strain KR-87, a Biofilm Producing Representative of the Genus Deinococcus.</title>
        <authorList>
            <person name="Boren L.S."/>
            <person name="Grosso R.A."/>
            <person name="Hugenberg-Cox A.N."/>
            <person name="Hill J.T.E."/>
            <person name="Albert C.M."/>
            <person name="Tuohy J.M."/>
        </authorList>
    </citation>
    <scope>NUCLEOTIDE SEQUENCE</scope>
    <source>
        <strain evidence="2">KR-87</strain>
    </source>
</reference>
<name>A0AAU7UE39_9DEIO</name>
<gene>
    <name evidence="2" type="ORF">ABOD76_10160</name>
</gene>
<organism evidence="2">
    <name type="scientific">Deinococcus sonorensis KR-87</name>
    <dbReference type="NCBI Taxonomy" id="694439"/>
    <lineage>
        <taxon>Bacteria</taxon>
        <taxon>Thermotogati</taxon>
        <taxon>Deinococcota</taxon>
        <taxon>Deinococci</taxon>
        <taxon>Deinococcales</taxon>
        <taxon>Deinococcaceae</taxon>
        <taxon>Deinococcus</taxon>
    </lineage>
</organism>
<feature type="region of interest" description="Disordered" evidence="1">
    <location>
        <begin position="417"/>
        <end position="438"/>
    </location>
</feature>
<dbReference type="KEGG" id="dsc:ABOD76_10160"/>
<evidence type="ECO:0000256" key="1">
    <source>
        <dbReference type="SAM" id="MobiDB-lite"/>
    </source>
</evidence>
<dbReference type="Pfam" id="PF18944">
    <property type="entry name" value="DUF5691"/>
    <property type="match status" value="1"/>
</dbReference>
<dbReference type="EMBL" id="CP158299">
    <property type="protein sequence ID" value="XBV86648.1"/>
    <property type="molecule type" value="Genomic_DNA"/>
</dbReference>
<protein>
    <submittedName>
        <fullName evidence="2">DUF5691 domain-containing protein</fullName>
    </submittedName>
</protein>
<evidence type="ECO:0000313" key="2">
    <source>
        <dbReference type="EMBL" id="XBV86648.1"/>
    </source>
</evidence>
<accession>A0AAU7UE39</accession>